<dbReference type="CDD" id="cd16148">
    <property type="entry name" value="sulfatase_like"/>
    <property type="match status" value="1"/>
</dbReference>
<dbReference type="STRING" id="1123367.GCA_000621305_00859"/>
<reference evidence="4 5" key="1">
    <citation type="submission" date="2012-09" db="EMBL/GenBank/DDBJ databases">
        <title>Draft Genome Sequences of 6 Strains from Genus Thauera.</title>
        <authorList>
            <person name="Liu B."/>
            <person name="Shapleigh J.P."/>
            <person name="Frostegard A.H."/>
        </authorList>
    </citation>
    <scope>NUCLEOTIDE SEQUENCE [LARGE SCALE GENOMIC DNA]</scope>
    <source>
        <strain evidence="5">47Lol / DSM 12138</strain>
    </source>
</reference>
<feature type="transmembrane region" description="Helical" evidence="1">
    <location>
        <begin position="164"/>
        <end position="183"/>
    </location>
</feature>
<organism evidence="4 5">
    <name type="scientific">Thauera linaloolentis (strain DSM 12138 / JCM 21573 / CCUG 41526 / CIP 105981 / IAM 15112 / NBRC 102519 / 47Lol)</name>
    <dbReference type="NCBI Taxonomy" id="1123367"/>
    <lineage>
        <taxon>Bacteria</taxon>
        <taxon>Pseudomonadati</taxon>
        <taxon>Pseudomonadota</taxon>
        <taxon>Betaproteobacteria</taxon>
        <taxon>Rhodocyclales</taxon>
        <taxon>Zoogloeaceae</taxon>
        <taxon>Thauera</taxon>
    </lineage>
</organism>
<dbReference type="EMBL" id="AMXE01000021">
    <property type="protein sequence ID" value="ENO88893.1"/>
    <property type="molecule type" value="Genomic_DNA"/>
</dbReference>
<feature type="transmembrane region" description="Helical" evidence="1">
    <location>
        <begin position="37"/>
        <end position="62"/>
    </location>
</feature>
<dbReference type="SUPFAM" id="SSF53649">
    <property type="entry name" value="Alkaline phosphatase-like"/>
    <property type="match status" value="1"/>
</dbReference>
<protein>
    <submittedName>
        <fullName evidence="4">Sulfatase</fullName>
    </submittedName>
</protein>
<feature type="transmembrane region" description="Helical" evidence="1">
    <location>
        <begin position="134"/>
        <end position="152"/>
    </location>
</feature>
<gene>
    <name evidence="4" type="ORF">C666_07745</name>
</gene>
<dbReference type="AlphaFoldDB" id="N6Z3H7"/>
<keyword evidence="1" id="KW-0472">Membrane</keyword>
<evidence type="ECO:0000259" key="2">
    <source>
        <dbReference type="Pfam" id="PF00884"/>
    </source>
</evidence>
<dbReference type="PANTHER" id="PTHR43751">
    <property type="entry name" value="SULFATASE"/>
    <property type="match status" value="1"/>
</dbReference>
<feature type="domain" description="Inner membrane protein YejM N-terminal" evidence="3">
    <location>
        <begin position="74"/>
        <end position="244"/>
    </location>
</feature>
<feature type="transmembrane region" description="Helical" evidence="1">
    <location>
        <begin position="12"/>
        <end position="31"/>
    </location>
</feature>
<dbReference type="Pfam" id="PF00884">
    <property type="entry name" value="Sulfatase"/>
    <property type="match status" value="1"/>
</dbReference>
<comment type="caution">
    <text evidence="4">The sequence shown here is derived from an EMBL/GenBank/DDBJ whole genome shotgun (WGS) entry which is preliminary data.</text>
</comment>
<keyword evidence="1" id="KW-0812">Transmembrane</keyword>
<keyword evidence="5" id="KW-1185">Reference proteome</keyword>
<feature type="domain" description="Sulfatase N-terminal" evidence="2">
    <location>
        <begin position="253"/>
        <end position="530"/>
    </location>
</feature>
<evidence type="ECO:0000313" key="5">
    <source>
        <dbReference type="Proteomes" id="UP000013232"/>
    </source>
</evidence>
<dbReference type="Pfam" id="PF11893">
    <property type="entry name" value="DUF3413"/>
    <property type="match status" value="1"/>
</dbReference>
<proteinExistence type="predicted"/>
<evidence type="ECO:0000259" key="3">
    <source>
        <dbReference type="Pfam" id="PF11893"/>
    </source>
</evidence>
<dbReference type="InterPro" id="IPR017850">
    <property type="entry name" value="Alkaline_phosphatase_core_sf"/>
</dbReference>
<accession>N6Z3H7</accession>
<dbReference type="InterPro" id="IPR000917">
    <property type="entry name" value="Sulfatase_N"/>
</dbReference>
<dbReference type="Proteomes" id="UP000013232">
    <property type="component" value="Unassembled WGS sequence"/>
</dbReference>
<dbReference type="Gene3D" id="3.40.720.10">
    <property type="entry name" value="Alkaline Phosphatase, subunit A"/>
    <property type="match status" value="1"/>
</dbReference>
<dbReference type="PIRSF" id="PIRSF004950">
    <property type="entry name" value="Mmb_sulf_HI0842"/>
    <property type="match status" value="1"/>
</dbReference>
<dbReference type="InterPro" id="IPR052701">
    <property type="entry name" value="GAG_Ulvan_Degrading_Sulfatases"/>
</dbReference>
<dbReference type="eggNOG" id="COG3083">
    <property type="taxonomic scope" value="Bacteria"/>
</dbReference>
<name>N6Z3H7_THAL4</name>
<dbReference type="InterPro" id="IPR024588">
    <property type="entry name" value="YejM_N"/>
</dbReference>
<sequence>MFVSDRRQRALYWFLTWIVLALHLGRFFDFAAPSGLFVYQLALVGSYAFLFLLPVVFVAWLAGRAAGGPGQGAAARLAAVLAVVLAGAVQIALYGDHLVWRLYGFHLNGFVWNILTTPGGIAALGSSASTERDVALLAAGIFALQTLIFFAARALARGPLPAPRLVWVLPLFLAVTVGERLGYAVSHFYGYTPLLENAQRVPFYQPLTMRGVFEKQLGWERPQRLEVATARLEGALRYPQAKLRIEPPAKPLNVVWLVAESWRADTLDARVMPQMHALAGRAQHFTRHFSGGNGTRIGVFSQFYSLPANLWFPVLDARVGSPLIQTLRKQDYQMRLFTSARFTYPEFDKTVFVDVPREQMVEDAEGETWMRDRRNVERLIEFVDRRDPARPFMAFLFFESPHANYNFPPDSVIETGYLEDFSYADMELERDIGAIHKRYVNAVHHLDSQLGKLMAHLERRGLLDDTLVLITGDHGEEFMEKGRWGHNSTFVDEQLRVPLLLWVPGRAPQRVDARTSHADLLPTIMPLLGVANPPSDYAIGHSLFEPQPKRLLLAGDWDRLAFLGEDYKLVLPFSSGSFTAMQVSGADDRALANESAVMRAQLPTIQGEMGRLRRFLGH</sequence>
<evidence type="ECO:0000313" key="4">
    <source>
        <dbReference type="EMBL" id="ENO88893.1"/>
    </source>
</evidence>
<evidence type="ECO:0000256" key="1">
    <source>
        <dbReference type="SAM" id="Phobius"/>
    </source>
</evidence>
<dbReference type="PANTHER" id="PTHR43751:SF3">
    <property type="entry name" value="SULFATASE N-TERMINAL DOMAIN-CONTAINING PROTEIN"/>
    <property type="match status" value="1"/>
</dbReference>
<feature type="transmembrane region" description="Helical" evidence="1">
    <location>
        <begin position="74"/>
        <end position="95"/>
    </location>
</feature>
<dbReference type="InterPro" id="IPR012159">
    <property type="entry name" value="YejM-like"/>
</dbReference>
<dbReference type="RefSeq" id="WP_004336352.1">
    <property type="nucleotide sequence ID" value="NZ_AMXE01000021.1"/>
</dbReference>
<keyword evidence="1" id="KW-1133">Transmembrane helix</keyword>